<dbReference type="eggNOG" id="COG3410">
    <property type="taxonomic scope" value="Bacteria"/>
</dbReference>
<reference evidence="2 3" key="1">
    <citation type="journal article" date="2014" name="BMC Genomics">
        <title>Complete genome sequence of producer of the glycopeptide antibiotic Aculeximycin Kutzneria albida DSM 43870T, a representative of minor genus of Pseudonocardiaceae.</title>
        <authorList>
            <person name="Rebets Y."/>
            <person name="Tokovenko B."/>
            <person name="Lushchyk I."/>
            <person name="Ruckert C."/>
            <person name="Zaburannyi N."/>
            <person name="Bechthold A."/>
            <person name="Kalinowski J."/>
            <person name="Luzhetskyy A."/>
        </authorList>
    </citation>
    <scope>NUCLEOTIDE SEQUENCE [LARGE SCALE GENOMIC DNA]</scope>
    <source>
        <strain evidence="2">DSM 43870</strain>
    </source>
</reference>
<dbReference type="InterPro" id="IPR018647">
    <property type="entry name" value="SLFN_3-like_DNA/RNA_helicase"/>
</dbReference>
<dbReference type="EMBL" id="CP007155">
    <property type="protein sequence ID" value="AHH98590.1"/>
    <property type="molecule type" value="Genomic_DNA"/>
</dbReference>
<dbReference type="KEGG" id="kal:KALB_5228"/>
<dbReference type="SMART" id="SM00382">
    <property type="entry name" value="AAA"/>
    <property type="match status" value="1"/>
</dbReference>
<dbReference type="Gene3D" id="3.40.50.300">
    <property type="entry name" value="P-loop containing nucleotide triphosphate hydrolases"/>
    <property type="match status" value="1"/>
</dbReference>
<dbReference type="Proteomes" id="UP000019225">
    <property type="component" value="Chromosome"/>
</dbReference>
<gene>
    <name evidence="2" type="ORF">KALB_5228</name>
</gene>
<organism evidence="2 3">
    <name type="scientific">Kutzneria albida DSM 43870</name>
    <dbReference type="NCBI Taxonomy" id="1449976"/>
    <lineage>
        <taxon>Bacteria</taxon>
        <taxon>Bacillati</taxon>
        <taxon>Actinomycetota</taxon>
        <taxon>Actinomycetes</taxon>
        <taxon>Pseudonocardiales</taxon>
        <taxon>Pseudonocardiaceae</taxon>
        <taxon>Kutzneria</taxon>
    </lineage>
</organism>
<dbReference type="HOGENOM" id="CLU_019642_0_0_11"/>
<dbReference type="RefSeq" id="WP_030110611.1">
    <property type="nucleotide sequence ID" value="NZ_CP007155.1"/>
</dbReference>
<dbReference type="SUPFAM" id="SSF52540">
    <property type="entry name" value="P-loop containing nucleoside triphosphate hydrolases"/>
    <property type="match status" value="1"/>
</dbReference>
<dbReference type="InterPro" id="IPR027417">
    <property type="entry name" value="P-loop_NTPase"/>
</dbReference>
<name>W5WCV9_9PSEU</name>
<dbReference type="InterPro" id="IPR003593">
    <property type="entry name" value="AAA+_ATPase"/>
</dbReference>
<evidence type="ECO:0000313" key="3">
    <source>
        <dbReference type="Proteomes" id="UP000019225"/>
    </source>
</evidence>
<sequence>MSLLRTSAHAVLQMSQSGTLVERLATQFFHTHGHKPSPSEKRSWEASLPILAHDLVDAGLGQVEALIEYPLPLSSLRADVVLSGIHPVTGLPSYVVVELKQWGTATTLDDAPDLCTTPSYGKRALLHPLAQVRRYREYLTDFTRVIHDRPDAVTGIAYLHNASDNDVATLFDLPDDAWSRLFTQTSRGELISYLKTLLSPTNEARVADTLVKSPVAPSKPLMAMAAEAITQQQTYVLLDEQEVAYRLVERAVRRAQQRDHKEVIVITGGPGSGKSVIALCLQGELYRLYRDTTTTLHATGSKAFTTTLRKIAGKGNTRVQKLFQYFNSFSQAEHNGLTVLICDEAHRIRETSNNRYTPAAKRSDKPQVAELIDAARVPVFLLDEHQVVRPGEMGTVAQIEAAAKAKGLTVSLIKLDGQFRCGGSRKYEQWVRRLLGLTDETVDETGETEQEPVVWDGDDRFTLQVADSPAQMEKLLADQADKGYTARITAGFCWPWSDSSPDKGLPEDVVIGDWRKPWNVKGDRGVNGAPPSQMWATDPAGFGQVGCIYTAQGFEYDHNGVIFGPDLVWRTDRWVANPKASKDSVVARAKPEDYEKLIRHTYKVLLTRGMIGTILYSTDSETQAKLHSLVKA</sequence>
<proteinExistence type="predicted"/>
<dbReference type="Pfam" id="PF09848">
    <property type="entry name" value="SLFN-g3_helicase"/>
    <property type="match status" value="1"/>
</dbReference>
<protein>
    <recommendedName>
        <fullName evidence="1">AAA+ ATPase domain-containing protein</fullName>
    </recommendedName>
</protein>
<dbReference type="eggNOG" id="COG0507">
    <property type="taxonomic scope" value="Bacteria"/>
</dbReference>
<keyword evidence="3" id="KW-1185">Reference proteome</keyword>
<accession>W5WCV9</accession>
<dbReference type="PATRIC" id="fig|1449976.3.peg.5249"/>
<dbReference type="AlphaFoldDB" id="W5WCV9"/>
<dbReference type="STRING" id="1449976.KALB_5228"/>
<evidence type="ECO:0000313" key="2">
    <source>
        <dbReference type="EMBL" id="AHH98590.1"/>
    </source>
</evidence>
<feature type="domain" description="AAA+ ATPase" evidence="1">
    <location>
        <begin position="260"/>
        <end position="392"/>
    </location>
</feature>
<evidence type="ECO:0000259" key="1">
    <source>
        <dbReference type="SMART" id="SM00382"/>
    </source>
</evidence>